<reference evidence="1" key="1">
    <citation type="journal article" date="2022" name="bioRxiv">
        <title>Sequencing and chromosome-scale assembly of the giantPleurodeles waltlgenome.</title>
        <authorList>
            <person name="Brown T."/>
            <person name="Elewa A."/>
            <person name="Iarovenko S."/>
            <person name="Subramanian E."/>
            <person name="Araus A.J."/>
            <person name="Petzold A."/>
            <person name="Susuki M."/>
            <person name="Suzuki K.-i.T."/>
            <person name="Hayashi T."/>
            <person name="Toyoda A."/>
            <person name="Oliveira C."/>
            <person name="Osipova E."/>
            <person name="Leigh N.D."/>
            <person name="Simon A."/>
            <person name="Yun M.H."/>
        </authorList>
    </citation>
    <scope>NUCLEOTIDE SEQUENCE</scope>
    <source>
        <strain evidence="1">20211129_DDA</strain>
        <tissue evidence="1">Liver</tissue>
    </source>
</reference>
<gene>
    <name evidence="1" type="ORF">NDU88_004513</name>
</gene>
<name>A0AAV7WY04_PLEWA</name>
<dbReference type="EMBL" id="JANPWB010000001">
    <property type="protein sequence ID" value="KAJ1216915.1"/>
    <property type="molecule type" value="Genomic_DNA"/>
</dbReference>
<accession>A0AAV7WY04</accession>
<proteinExistence type="predicted"/>
<comment type="caution">
    <text evidence="1">The sequence shown here is derived from an EMBL/GenBank/DDBJ whole genome shotgun (WGS) entry which is preliminary data.</text>
</comment>
<evidence type="ECO:0000313" key="2">
    <source>
        <dbReference type="Proteomes" id="UP001066276"/>
    </source>
</evidence>
<keyword evidence="2" id="KW-1185">Reference proteome</keyword>
<dbReference type="Proteomes" id="UP001066276">
    <property type="component" value="Chromosome 1_1"/>
</dbReference>
<evidence type="ECO:0000313" key="1">
    <source>
        <dbReference type="EMBL" id="KAJ1216915.1"/>
    </source>
</evidence>
<sequence length="182" mass="19757">MRYLGLLHLRPSISFSKLPLRVALARIDAGMQCAACAGTPLSSQSRPRVTVTRPLMPTAPMRFCLFLPACSCSVRAFAPAPELGMLHSPLVRRARGTLPSQCCLRTHHSPRGHLLVSQDFNARQLAEDSGAPICPDSPSTSLHRQSELWTSPPIRSLPTAIAASASLFILGGRCQDERRHLG</sequence>
<protein>
    <submittedName>
        <fullName evidence="1">Uncharacterized protein</fullName>
    </submittedName>
</protein>
<organism evidence="1 2">
    <name type="scientific">Pleurodeles waltl</name>
    <name type="common">Iberian ribbed newt</name>
    <dbReference type="NCBI Taxonomy" id="8319"/>
    <lineage>
        <taxon>Eukaryota</taxon>
        <taxon>Metazoa</taxon>
        <taxon>Chordata</taxon>
        <taxon>Craniata</taxon>
        <taxon>Vertebrata</taxon>
        <taxon>Euteleostomi</taxon>
        <taxon>Amphibia</taxon>
        <taxon>Batrachia</taxon>
        <taxon>Caudata</taxon>
        <taxon>Salamandroidea</taxon>
        <taxon>Salamandridae</taxon>
        <taxon>Pleurodelinae</taxon>
        <taxon>Pleurodeles</taxon>
    </lineage>
</organism>
<dbReference type="AlphaFoldDB" id="A0AAV7WY04"/>